<feature type="domain" description="Kazal-like" evidence="3">
    <location>
        <begin position="35"/>
        <end position="91"/>
    </location>
</feature>
<proteinExistence type="predicted"/>
<name>A0A0K9PGL2_ZOSMR</name>
<dbReference type="Gene3D" id="3.30.60.30">
    <property type="match status" value="1"/>
</dbReference>
<reference evidence="5" key="1">
    <citation type="journal article" date="2016" name="Nature">
        <title>The genome of the seagrass Zostera marina reveals angiosperm adaptation to the sea.</title>
        <authorList>
            <person name="Olsen J.L."/>
            <person name="Rouze P."/>
            <person name="Verhelst B."/>
            <person name="Lin Y.-C."/>
            <person name="Bayer T."/>
            <person name="Collen J."/>
            <person name="Dattolo E."/>
            <person name="De Paoli E."/>
            <person name="Dittami S."/>
            <person name="Maumus F."/>
            <person name="Michel G."/>
            <person name="Kersting A."/>
            <person name="Lauritano C."/>
            <person name="Lohaus R."/>
            <person name="Toepel M."/>
            <person name="Tonon T."/>
            <person name="Vanneste K."/>
            <person name="Amirebrahimi M."/>
            <person name="Brakel J."/>
            <person name="Bostroem C."/>
            <person name="Chovatia M."/>
            <person name="Grimwood J."/>
            <person name="Jenkins J.W."/>
            <person name="Jueterbock A."/>
            <person name="Mraz A."/>
            <person name="Stam W.T."/>
            <person name="Tice H."/>
            <person name="Bornberg-Bauer E."/>
            <person name="Green P.J."/>
            <person name="Pearson G.A."/>
            <person name="Procaccini G."/>
            <person name="Duarte C.M."/>
            <person name="Schmutz J."/>
            <person name="Reusch T.B.H."/>
            <person name="Van de Peer Y."/>
        </authorList>
    </citation>
    <scope>NUCLEOTIDE SEQUENCE [LARGE SCALE GENOMIC DNA]</scope>
    <source>
        <strain evidence="5">cv. Finnish</strain>
    </source>
</reference>
<keyword evidence="1" id="KW-1133">Transmembrane helix</keyword>
<protein>
    <submittedName>
        <fullName evidence="4">Serine protease inhibitor, Kazal-type family protein</fullName>
    </submittedName>
</protein>
<evidence type="ECO:0000256" key="2">
    <source>
        <dbReference type="SAM" id="SignalP"/>
    </source>
</evidence>
<gene>
    <name evidence="4" type="ORF">ZOSMA_248G00330</name>
</gene>
<feature type="chain" id="PRO_5005527695" evidence="2">
    <location>
        <begin position="23"/>
        <end position="120"/>
    </location>
</feature>
<accession>A0A0K9PGL2</accession>
<dbReference type="PANTHER" id="PTHR34376">
    <property type="entry name" value="SERINE PROTEASE INHIBITOR, KAZAL-TYPE FAMILY PROTEIN"/>
    <property type="match status" value="1"/>
</dbReference>
<feature type="transmembrane region" description="Helical" evidence="1">
    <location>
        <begin position="99"/>
        <end position="119"/>
    </location>
</feature>
<dbReference type="InterPro" id="IPR002350">
    <property type="entry name" value="Kazal_dom"/>
</dbReference>
<evidence type="ECO:0000313" key="5">
    <source>
        <dbReference type="Proteomes" id="UP000036987"/>
    </source>
</evidence>
<sequence>MLPSKHHLLFLLVFISISSIHCSNLSSSISTVLRLPSEFRCPLTTEKPASCPIKCFRPDPVCGDDGITYWCGCADAACNNVRVAKTGFCEVGNGGSGQALLIVHMIWLIVLGFFVLFGLL</sequence>
<dbReference type="OrthoDB" id="1916993at2759"/>
<dbReference type="EMBL" id="LFYR01000861">
    <property type="protein sequence ID" value="KMZ68193.1"/>
    <property type="molecule type" value="Genomic_DNA"/>
</dbReference>
<evidence type="ECO:0000256" key="1">
    <source>
        <dbReference type="SAM" id="Phobius"/>
    </source>
</evidence>
<evidence type="ECO:0000259" key="3">
    <source>
        <dbReference type="PROSITE" id="PS51465"/>
    </source>
</evidence>
<comment type="caution">
    <text evidence="4">The sequence shown here is derived from an EMBL/GenBank/DDBJ whole genome shotgun (WGS) entry which is preliminary data.</text>
</comment>
<dbReference type="FunFam" id="3.30.60.30:FF:000116">
    <property type="entry name" value="Serine protease inhibitor, Kazal-type family protein"/>
    <property type="match status" value="1"/>
</dbReference>
<dbReference type="PROSITE" id="PS51465">
    <property type="entry name" value="KAZAL_2"/>
    <property type="match status" value="1"/>
</dbReference>
<dbReference type="AlphaFoldDB" id="A0A0K9PGL2"/>
<evidence type="ECO:0000313" key="4">
    <source>
        <dbReference type="EMBL" id="KMZ68193.1"/>
    </source>
</evidence>
<keyword evidence="1" id="KW-0472">Membrane</keyword>
<dbReference type="PANTHER" id="PTHR34376:SF2">
    <property type="entry name" value="SERINE PROTEASE INHIBITOR, KAZAL-TYPE FAMILY PROTEIN"/>
    <property type="match status" value="1"/>
</dbReference>
<keyword evidence="2" id="KW-0732">Signal</keyword>
<keyword evidence="1" id="KW-0812">Transmembrane</keyword>
<organism evidence="4 5">
    <name type="scientific">Zostera marina</name>
    <name type="common">Eelgrass</name>
    <dbReference type="NCBI Taxonomy" id="29655"/>
    <lineage>
        <taxon>Eukaryota</taxon>
        <taxon>Viridiplantae</taxon>
        <taxon>Streptophyta</taxon>
        <taxon>Embryophyta</taxon>
        <taxon>Tracheophyta</taxon>
        <taxon>Spermatophyta</taxon>
        <taxon>Magnoliopsida</taxon>
        <taxon>Liliopsida</taxon>
        <taxon>Zosteraceae</taxon>
        <taxon>Zostera</taxon>
    </lineage>
</organism>
<keyword evidence="5" id="KW-1185">Reference proteome</keyword>
<dbReference type="OMA" id="CPIRCFR"/>
<dbReference type="Proteomes" id="UP000036987">
    <property type="component" value="Unassembled WGS sequence"/>
</dbReference>
<feature type="signal peptide" evidence="2">
    <location>
        <begin position="1"/>
        <end position="22"/>
    </location>
</feature>